<dbReference type="Proteomes" id="UP000829196">
    <property type="component" value="Unassembled WGS sequence"/>
</dbReference>
<proteinExistence type="predicted"/>
<reference evidence="2" key="1">
    <citation type="journal article" date="2022" name="Front. Genet.">
        <title>Chromosome-Scale Assembly of the Dendrobium nobile Genome Provides Insights Into the Molecular Mechanism of the Biosynthesis of the Medicinal Active Ingredient of Dendrobium.</title>
        <authorList>
            <person name="Xu Q."/>
            <person name="Niu S.-C."/>
            <person name="Li K.-L."/>
            <person name="Zheng P.-J."/>
            <person name="Zhang X.-J."/>
            <person name="Jia Y."/>
            <person name="Liu Y."/>
            <person name="Niu Y.-X."/>
            <person name="Yu L.-H."/>
            <person name="Chen D.-F."/>
            <person name="Zhang G.-Q."/>
        </authorList>
    </citation>
    <scope>NUCLEOTIDE SEQUENCE</scope>
    <source>
        <tissue evidence="2">Leaf</tissue>
    </source>
</reference>
<dbReference type="EMBL" id="JAGYWB010000017">
    <property type="protein sequence ID" value="KAI0494107.1"/>
    <property type="molecule type" value="Genomic_DNA"/>
</dbReference>
<evidence type="ECO:0000313" key="3">
    <source>
        <dbReference type="Proteomes" id="UP000829196"/>
    </source>
</evidence>
<keyword evidence="1" id="KW-1133">Transmembrane helix</keyword>
<dbReference type="AlphaFoldDB" id="A0A8T3ACG6"/>
<keyword evidence="1" id="KW-0472">Membrane</keyword>
<comment type="caution">
    <text evidence="2">The sequence shown here is derived from an EMBL/GenBank/DDBJ whole genome shotgun (WGS) entry which is preliminary data.</text>
</comment>
<keyword evidence="3" id="KW-1185">Reference proteome</keyword>
<accession>A0A8T3ACG6</accession>
<sequence>MIEMLMIFFLSWCILIFFYYDKNYFSTYNFSYEGSFWYLELQVFISLGDSLMLKETSRVIKGSQKAVLLTYEKL</sequence>
<name>A0A8T3ACG6_DENNO</name>
<organism evidence="2 3">
    <name type="scientific">Dendrobium nobile</name>
    <name type="common">Orchid</name>
    <dbReference type="NCBI Taxonomy" id="94219"/>
    <lineage>
        <taxon>Eukaryota</taxon>
        <taxon>Viridiplantae</taxon>
        <taxon>Streptophyta</taxon>
        <taxon>Embryophyta</taxon>
        <taxon>Tracheophyta</taxon>
        <taxon>Spermatophyta</taxon>
        <taxon>Magnoliopsida</taxon>
        <taxon>Liliopsida</taxon>
        <taxon>Asparagales</taxon>
        <taxon>Orchidaceae</taxon>
        <taxon>Epidendroideae</taxon>
        <taxon>Malaxideae</taxon>
        <taxon>Dendrobiinae</taxon>
        <taxon>Dendrobium</taxon>
    </lineage>
</organism>
<protein>
    <submittedName>
        <fullName evidence="2">Uncharacterized protein</fullName>
    </submittedName>
</protein>
<evidence type="ECO:0000256" key="1">
    <source>
        <dbReference type="SAM" id="Phobius"/>
    </source>
</evidence>
<evidence type="ECO:0000313" key="2">
    <source>
        <dbReference type="EMBL" id="KAI0494107.1"/>
    </source>
</evidence>
<gene>
    <name evidence="2" type="ORF">KFK09_024238</name>
</gene>
<feature type="transmembrane region" description="Helical" evidence="1">
    <location>
        <begin position="5"/>
        <end position="20"/>
    </location>
</feature>
<keyword evidence="1" id="KW-0812">Transmembrane</keyword>